<evidence type="ECO:0000313" key="2">
    <source>
        <dbReference type="EMBL" id="MFB9909167.1"/>
    </source>
</evidence>
<organism evidence="2 3">
    <name type="scientific">Allokutzneria oryzae</name>
    <dbReference type="NCBI Taxonomy" id="1378989"/>
    <lineage>
        <taxon>Bacteria</taxon>
        <taxon>Bacillati</taxon>
        <taxon>Actinomycetota</taxon>
        <taxon>Actinomycetes</taxon>
        <taxon>Pseudonocardiales</taxon>
        <taxon>Pseudonocardiaceae</taxon>
        <taxon>Allokutzneria</taxon>
    </lineage>
</organism>
<accession>A0ABV6A7M2</accession>
<evidence type="ECO:0000313" key="3">
    <source>
        <dbReference type="Proteomes" id="UP001589693"/>
    </source>
</evidence>
<reference evidence="2 3" key="1">
    <citation type="submission" date="2024-09" db="EMBL/GenBank/DDBJ databases">
        <authorList>
            <person name="Sun Q."/>
            <person name="Mori K."/>
        </authorList>
    </citation>
    <scope>NUCLEOTIDE SEQUENCE [LARGE SCALE GENOMIC DNA]</scope>
    <source>
        <strain evidence="2 3">TBRC 7907</strain>
    </source>
</reference>
<evidence type="ECO:0000256" key="1">
    <source>
        <dbReference type="SAM" id="MobiDB-lite"/>
    </source>
</evidence>
<keyword evidence="3" id="KW-1185">Reference proteome</keyword>
<dbReference type="Proteomes" id="UP001589693">
    <property type="component" value="Unassembled WGS sequence"/>
</dbReference>
<feature type="compositionally biased region" description="Low complexity" evidence="1">
    <location>
        <begin position="120"/>
        <end position="156"/>
    </location>
</feature>
<sequence>MQQRPRLPFPVWSLATATSAAIAVILSVVLSDQFASTGAPGGTGAEVPQPGAGEPGQRWETNPDGRPMEFQPGRPTSVSLVPSTTVVDGTTVVTPSPSPVLLPIPTIVPTLIPPAPAPETPAATTTGALPVTTTPATTGPATTGPTTTPGVVAPTS</sequence>
<comment type="caution">
    <text evidence="2">The sequence shown here is derived from an EMBL/GenBank/DDBJ whole genome shotgun (WGS) entry which is preliminary data.</text>
</comment>
<gene>
    <name evidence="2" type="ORF">ACFFQA_34965</name>
</gene>
<feature type="region of interest" description="Disordered" evidence="1">
    <location>
        <begin position="115"/>
        <end position="156"/>
    </location>
</feature>
<dbReference type="RefSeq" id="WP_377861695.1">
    <property type="nucleotide sequence ID" value="NZ_JBHLZU010000033.1"/>
</dbReference>
<protein>
    <submittedName>
        <fullName evidence="2">Uncharacterized protein</fullName>
    </submittedName>
</protein>
<proteinExistence type="predicted"/>
<name>A0ABV6A7M2_9PSEU</name>
<feature type="region of interest" description="Disordered" evidence="1">
    <location>
        <begin position="39"/>
        <end position="80"/>
    </location>
</feature>
<dbReference type="EMBL" id="JBHLZU010000033">
    <property type="protein sequence ID" value="MFB9909167.1"/>
    <property type="molecule type" value="Genomic_DNA"/>
</dbReference>